<comment type="caution">
    <text evidence="6">The sequence shown here is derived from an EMBL/GenBank/DDBJ whole genome shotgun (WGS) entry which is preliminary data.</text>
</comment>
<dbReference type="PROSITE" id="PS50850">
    <property type="entry name" value="MFS"/>
    <property type="match status" value="1"/>
</dbReference>
<dbReference type="OrthoDB" id="1404228at2"/>
<dbReference type="Gene3D" id="1.20.1250.20">
    <property type="entry name" value="MFS general substrate transporter like domains"/>
    <property type="match status" value="2"/>
</dbReference>
<keyword evidence="7" id="KW-1185">Reference proteome</keyword>
<protein>
    <submittedName>
        <fullName evidence="6">MFS transporter</fullName>
    </submittedName>
</protein>
<dbReference type="AlphaFoldDB" id="A0A2P7SSW0"/>
<organism evidence="6 7">
    <name type="scientific">Kumtagia ephedrae</name>
    <dbReference type="NCBI Taxonomy" id="2116701"/>
    <lineage>
        <taxon>Bacteria</taxon>
        <taxon>Pseudomonadati</taxon>
        <taxon>Pseudomonadota</taxon>
        <taxon>Alphaproteobacteria</taxon>
        <taxon>Hyphomicrobiales</taxon>
        <taxon>Phyllobacteriaceae</taxon>
        <taxon>Kumtagia</taxon>
    </lineage>
</organism>
<feature type="transmembrane region" description="Helical" evidence="4">
    <location>
        <begin position="220"/>
        <end position="244"/>
    </location>
</feature>
<feature type="transmembrane region" description="Helical" evidence="4">
    <location>
        <begin position="286"/>
        <end position="304"/>
    </location>
</feature>
<dbReference type="EMBL" id="PXYK01000001">
    <property type="protein sequence ID" value="PSJ65569.1"/>
    <property type="molecule type" value="Genomic_DNA"/>
</dbReference>
<keyword evidence="2 4" id="KW-1133">Transmembrane helix</keyword>
<feature type="transmembrane region" description="Helical" evidence="4">
    <location>
        <begin position="310"/>
        <end position="332"/>
    </location>
</feature>
<keyword evidence="1 4" id="KW-0812">Transmembrane</keyword>
<dbReference type="Pfam" id="PF07690">
    <property type="entry name" value="MFS_1"/>
    <property type="match status" value="1"/>
</dbReference>
<feature type="transmembrane region" description="Helical" evidence="4">
    <location>
        <begin position="51"/>
        <end position="68"/>
    </location>
</feature>
<name>A0A2P7SSW0_9HYPH</name>
<evidence type="ECO:0000256" key="4">
    <source>
        <dbReference type="SAM" id="Phobius"/>
    </source>
</evidence>
<dbReference type="PANTHER" id="PTHR11360">
    <property type="entry name" value="MONOCARBOXYLATE TRANSPORTER"/>
    <property type="match status" value="1"/>
</dbReference>
<dbReference type="SUPFAM" id="SSF103473">
    <property type="entry name" value="MFS general substrate transporter"/>
    <property type="match status" value="1"/>
</dbReference>
<evidence type="ECO:0000256" key="1">
    <source>
        <dbReference type="ARBA" id="ARBA00022692"/>
    </source>
</evidence>
<feature type="transmembrane region" description="Helical" evidence="4">
    <location>
        <begin position="170"/>
        <end position="191"/>
    </location>
</feature>
<proteinExistence type="predicted"/>
<dbReference type="InterPro" id="IPR020846">
    <property type="entry name" value="MFS_dom"/>
</dbReference>
<dbReference type="InterPro" id="IPR011701">
    <property type="entry name" value="MFS"/>
</dbReference>
<evidence type="ECO:0000256" key="3">
    <source>
        <dbReference type="ARBA" id="ARBA00023136"/>
    </source>
</evidence>
<evidence type="ECO:0000256" key="2">
    <source>
        <dbReference type="ARBA" id="ARBA00022989"/>
    </source>
</evidence>
<feature type="transmembrane region" description="Helical" evidence="4">
    <location>
        <begin position="139"/>
        <end position="164"/>
    </location>
</feature>
<feature type="domain" description="Major facilitator superfamily (MFS) profile" evidence="5">
    <location>
        <begin position="10"/>
        <end position="399"/>
    </location>
</feature>
<dbReference type="RefSeq" id="WP_106770111.1">
    <property type="nucleotide sequence ID" value="NZ_PXYK01000001.1"/>
</dbReference>
<feature type="transmembrane region" description="Helical" evidence="4">
    <location>
        <begin position="250"/>
        <end position="274"/>
    </location>
</feature>
<reference evidence="6 7" key="1">
    <citation type="submission" date="2018-03" db="EMBL/GenBank/DDBJ databases">
        <title>The draft genome of Mesorhizobium sp. 6GN-30.</title>
        <authorList>
            <person name="Liu L."/>
            <person name="Li L."/>
            <person name="Wang T."/>
            <person name="Zhang X."/>
            <person name="Liang L."/>
        </authorList>
    </citation>
    <scope>NUCLEOTIDE SEQUENCE [LARGE SCALE GENOMIC DNA]</scope>
    <source>
        <strain evidence="6 7">6GN30</strain>
    </source>
</reference>
<dbReference type="GO" id="GO:0022857">
    <property type="term" value="F:transmembrane transporter activity"/>
    <property type="evidence" value="ECO:0007669"/>
    <property type="project" value="InterPro"/>
</dbReference>
<sequence length="411" mass="43358">MALLTFLRDNVRWLAGGFLLTFFSTVGQTTFISLSSGHIRQDYGLSHGEFGTIYMVATLASALTLPRLGPIVDRFSVRSVTLLVVPMLALAAATMAYSSNVVLLLLTIYLLRLFGQGMMVHNAYTAIARWFSAQRGRALSIIIIGHNAGDAGFPPAFVALAAAIGWRNGWLVAAALLILVALPAAAALVAVDRTPRASDPVPRVADARDWTRAEVIRDPVFYMALLGVAAPSFIVTTVFFHQVYLVELRGWSLTAFASSFVLMAAVNTGFTLVSGQLIDRYSGVRLLPFVLLPLGTACFVLGGVEAQWSAFAFMALIGVSNGLSTTLFGAVWPEIYGLKHLGAIRSLIVAASVLASAAGPGLSGILIDAGVSYPAQIVAMGIYCLAVSAVLWRASALARGRAGQPVAGGPA</sequence>
<evidence type="ECO:0000313" key="7">
    <source>
        <dbReference type="Proteomes" id="UP000241229"/>
    </source>
</evidence>
<dbReference type="Proteomes" id="UP000241229">
    <property type="component" value="Unassembled WGS sequence"/>
</dbReference>
<keyword evidence="3 4" id="KW-0472">Membrane</keyword>
<dbReference type="PANTHER" id="PTHR11360:SF308">
    <property type="entry name" value="BLL3089 PROTEIN"/>
    <property type="match status" value="1"/>
</dbReference>
<feature type="transmembrane region" description="Helical" evidence="4">
    <location>
        <begin position="344"/>
        <end position="367"/>
    </location>
</feature>
<feature type="transmembrane region" description="Helical" evidence="4">
    <location>
        <begin position="80"/>
        <end position="97"/>
    </location>
</feature>
<dbReference type="InterPro" id="IPR050327">
    <property type="entry name" value="Proton-linked_MCT"/>
</dbReference>
<dbReference type="InterPro" id="IPR036259">
    <property type="entry name" value="MFS_trans_sf"/>
</dbReference>
<evidence type="ECO:0000259" key="5">
    <source>
        <dbReference type="PROSITE" id="PS50850"/>
    </source>
</evidence>
<evidence type="ECO:0000313" key="6">
    <source>
        <dbReference type="EMBL" id="PSJ65569.1"/>
    </source>
</evidence>
<feature type="transmembrane region" description="Helical" evidence="4">
    <location>
        <begin position="373"/>
        <end position="392"/>
    </location>
</feature>
<gene>
    <name evidence="6" type="ORF">C7I84_00050</name>
</gene>
<accession>A0A2P7SSW0</accession>
<feature type="transmembrane region" description="Helical" evidence="4">
    <location>
        <begin position="103"/>
        <end position="127"/>
    </location>
</feature>